<name>A0ABT9H6C5_9SPHN</name>
<accession>A0ABT9H6C5</accession>
<evidence type="ECO:0000256" key="6">
    <source>
        <dbReference type="SAM" id="Phobius"/>
    </source>
</evidence>
<keyword evidence="2 6" id="KW-0812">Transmembrane</keyword>
<dbReference type="EMBL" id="JAVAIL010000001">
    <property type="protein sequence ID" value="MDP4538872.1"/>
    <property type="molecule type" value="Genomic_DNA"/>
</dbReference>
<dbReference type="RefSeq" id="WP_305928983.1">
    <property type="nucleotide sequence ID" value="NZ_JAVAIL010000001.1"/>
</dbReference>
<feature type="transmembrane region" description="Helical" evidence="6">
    <location>
        <begin position="39"/>
        <end position="58"/>
    </location>
</feature>
<feature type="region of interest" description="Disordered" evidence="5">
    <location>
        <begin position="1"/>
        <end position="26"/>
    </location>
</feature>
<comment type="subcellular location">
    <subcellularLocation>
        <location evidence="1">Membrane</location>
        <topology evidence="1">Single-pass membrane protein</topology>
    </subcellularLocation>
</comment>
<evidence type="ECO:0000256" key="3">
    <source>
        <dbReference type="ARBA" id="ARBA00022989"/>
    </source>
</evidence>
<protein>
    <submittedName>
        <fullName evidence="8">Translocation/assembly module TamB domain-containing protein</fullName>
    </submittedName>
</protein>
<organism evidence="8 9">
    <name type="scientific">Qipengyuania benthica</name>
    <dbReference type="NCBI Taxonomy" id="3067651"/>
    <lineage>
        <taxon>Bacteria</taxon>
        <taxon>Pseudomonadati</taxon>
        <taxon>Pseudomonadota</taxon>
        <taxon>Alphaproteobacteria</taxon>
        <taxon>Sphingomonadales</taxon>
        <taxon>Erythrobacteraceae</taxon>
        <taxon>Qipengyuania</taxon>
    </lineage>
</organism>
<comment type="caution">
    <text evidence="8">The sequence shown here is derived from an EMBL/GenBank/DDBJ whole genome shotgun (WGS) entry which is preliminary data.</text>
</comment>
<dbReference type="PANTHER" id="PTHR36985:SF1">
    <property type="entry name" value="TRANSLOCATION AND ASSEMBLY MODULE SUBUNIT TAMB"/>
    <property type="match status" value="1"/>
</dbReference>
<dbReference type="Proteomes" id="UP001235664">
    <property type="component" value="Unassembled WGS sequence"/>
</dbReference>
<dbReference type="PANTHER" id="PTHR36985">
    <property type="entry name" value="TRANSLOCATION AND ASSEMBLY MODULE SUBUNIT TAMB"/>
    <property type="match status" value="1"/>
</dbReference>
<keyword evidence="3 6" id="KW-1133">Transmembrane helix</keyword>
<evidence type="ECO:0000256" key="1">
    <source>
        <dbReference type="ARBA" id="ARBA00004167"/>
    </source>
</evidence>
<evidence type="ECO:0000313" key="8">
    <source>
        <dbReference type="EMBL" id="MDP4538872.1"/>
    </source>
</evidence>
<keyword evidence="4 6" id="KW-0472">Membrane</keyword>
<evidence type="ECO:0000256" key="5">
    <source>
        <dbReference type="SAM" id="MobiDB-lite"/>
    </source>
</evidence>
<evidence type="ECO:0000259" key="7">
    <source>
        <dbReference type="Pfam" id="PF04357"/>
    </source>
</evidence>
<gene>
    <name evidence="8" type="ORF">Q9K01_04445</name>
</gene>
<feature type="domain" description="Translocation and assembly module TamB C-terminal" evidence="7">
    <location>
        <begin position="1064"/>
        <end position="1415"/>
    </location>
</feature>
<evidence type="ECO:0000256" key="4">
    <source>
        <dbReference type="ARBA" id="ARBA00023136"/>
    </source>
</evidence>
<feature type="compositionally biased region" description="Basic and acidic residues" evidence="5">
    <location>
        <begin position="8"/>
        <end position="26"/>
    </location>
</feature>
<sequence length="1415" mass="150155">MADETIETEGHPEPAGEPETRREASGRRTLRALNRASKWVLGVLAALVLLIAAAIVLLNTPIGERFLADRIAQQTLPNGLNIRIGRIEGNLYGAAVLHDVVLSDPQGPFMTIPRAEVDWNPRGWLDNTLDIDSFAARRATLMRIPEFLPSEEEGPILPGFDIAIDRFEIDRLTLAEGIVGDRAETLDLLAEVQVRDRRLKLSAKGALGADRFAALVDAAPDRDVFDLGLDYVAPEGGTVARLLGTEAGYRVRIAGDGSWDRWAGALVVRREGESFGAFRLTNRSGRFTLVGQARPENLLEGLPARLAGGIVSVKAVARIEDRRIQGSYALRTDALAGSARGVVDLAENRVSDFSLDVRLLEPTLFGENLRLDDTRVIATVDGEFNDLAIEHTLQIGRLVSGDTRIEGLTQSGLATYDGTRWTVPLDAAVARIAIGNELLDPRLVRGRANGTLVLQGDRLLSDNLEISFPTADARFALQADLGAGTYNLMGDIRARQLAFDDIGGINGGARFTAAIGPATWSVAANIDARVAPVANATLANLAGDPIRLRGGVRIGSDAPLVFQDMRIDAAKLTARLDGRVTEDGTTIAGTGRHVNYGPFTVEAQLTDAGPEAVLVFANPLPAAGLTDVRVAIAPIEDGFRIETEGGSTLGPFEGVLNLFAPADGPTRISIERLTVSDSQVRGDLALLDGGIAGDLALSGGGLDGTIALAPRGGGQGFDIDIRARNASFGGATPIRIARADIQAQGLIAEGSSTFSASARGAGLSYGTLFLGRFAAQGEVTDGTGRIDASVAGRRGGSLRLDLQAQIAPERVTLAARGEFAGKTIAMPGRAVLTRLEGGGWELQRTRLDYGEGALVASGRFGGEELSFDLRLARMPLSLVDIVASDLGLGGTISGTIDYSVGSDGLPRARARVKVDDLTRSGLVLSSRPVDLSLVAALTADQFQTRAVLRNEEIRRGRVQALITGMPQSGLLLERMRAGQLFAQLRYEGAAESLWRLAAIDAFDLTGPVAIAADARGSLADPQVRGSVRSDDLRIRSSLSGTDLRDVSVRGRFTGSRLRLISFAGRTGDDGRVQGSGIVDLAGLGERVEGRFLEVRGPMLDLRASAHNARLLNANGIDATVSGPLRIVSDGLGGTIAGRVRIDRASWSLGTASEDVALPRISTREINLPSDTGPRVAAGRPWRYLINARGPSRIDVDGMGLDSEWGADIILRGTTDEPRIGGEARVVRGSYSFAGTRFELERGIIEFDVNEPINPQLDILAETQADGLEVEVRVTGNAQQPEIAFSSNPALPEEEILARLLFGGSITSLSATDALQLGAALASLRGGGGLDPINQLRSAIGLDRLRIVGADPALNRGTAVALGKNFGRRFYVELITDGQGYSATEVEFRVTSWLSLLASISTIGRESVLVEISRDY</sequence>
<proteinExistence type="predicted"/>
<reference evidence="8 9" key="1">
    <citation type="submission" date="2023-08" db="EMBL/GenBank/DDBJ databases">
        <title>genomic of DY56.</title>
        <authorList>
            <person name="Wang Y."/>
        </authorList>
    </citation>
    <scope>NUCLEOTIDE SEQUENCE [LARGE SCALE GENOMIC DNA]</scope>
    <source>
        <strain evidence="8 9">DY56-A-20</strain>
    </source>
</reference>
<dbReference type="Pfam" id="PF04357">
    <property type="entry name" value="TamB"/>
    <property type="match status" value="1"/>
</dbReference>
<keyword evidence="9" id="KW-1185">Reference proteome</keyword>
<evidence type="ECO:0000313" key="9">
    <source>
        <dbReference type="Proteomes" id="UP001235664"/>
    </source>
</evidence>
<evidence type="ECO:0000256" key="2">
    <source>
        <dbReference type="ARBA" id="ARBA00022692"/>
    </source>
</evidence>
<dbReference type="InterPro" id="IPR007452">
    <property type="entry name" value="TamB_C"/>
</dbReference>